<accession>A0ACD5XAJ7</accession>
<evidence type="ECO:0000313" key="2">
    <source>
        <dbReference type="Proteomes" id="UP001732700"/>
    </source>
</evidence>
<organism evidence="1 2">
    <name type="scientific">Avena sativa</name>
    <name type="common">Oat</name>
    <dbReference type="NCBI Taxonomy" id="4498"/>
    <lineage>
        <taxon>Eukaryota</taxon>
        <taxon>Viridiplantae</taxon>
        <taxon>Streptophyta</taxon>
        <taxon>Embryophyta</taxon>
        <taxon>Tracheophyta</taxon>
        <taxon>Spermatophyta</taxon>
        <taxon>Magnoliopsida</taxon>
        <taxon>Liliopsida</taxon>
        <taxon>Poales</taxon>
        <taxon>Poaceae</taxon>
        <taxon>BOP clade</taxon>
        <taxon>Pooideae</taxon>
        <taxon>Poodae</taxon>
        <taxon>Poeae</taxon>
        <taxon>Poeae Chloroplast Group 1 (Aveneae type)</taxon>
        <taxon>Aveninae</taxon>
        <taxon>Avena</taxon>
    </lineage>
</organism>
<name>A0ACD5XAJ7_AVESA</name>
<reference evidence="1" key="1">
    <citation type="submission" date="2021-05" db="EMBL/GenBank/DDBJ databases">
        <authorList>
            <person name="Scholz U."/>
            <person name="Mascher M."/>
            <person name="Fiebig A."/>
        </authorList>
    </citation>
    <scope>NUCLEOTIDE SEQUENCE [LARGE SCALE GENOMIC DNA]</scope>
</reference>
<keyword evidence="2" id="KW-1185">Reference proteome</keyword>
<evidence type="ECO:0000313" key="1">
    <source>
        <dbReference type="EnsemblPlants" id="AVESA.00010b.r2.4DG0764020.1.CDS.1"/>
    </source>
</evidence>
<dbReference type="EnsemblPlants" id="AVESA.00010b.r2.4DG0764020.1">
    <property type="protein sequence ID" value="AVESA.00010b.r2.4DG0764020.1.CDS.1"/>
    <property type="gene ID" value="AVESA.00010b.r2.4DG0764020"/>
</dbReference>
<sequence>MPCFTMLPQSFLLFLLLITIPTSMSDSFDNGPRYDYGFRNDDGFFAGELLLWGVASTTSGALELTSSVRQSTGHAFHQRSLGPVSSFSATFVFLIIPPENLDGLSGHGIAFTLSTKTEFMFSALPSQYLGILDAENNGNVTNQLFAVEFDTVQNHEFEDIDDNHVGIDVNSMVSINSHTAGYYTANGTFAPLRLASGEPMQVWMDYDGNSHNLNVSLAPYLKQKPQRPLLSSTVNLTSVLGNDSFYAGFSSATGALWSNHYIIGWSFNTTGEAQLVNYTGMSQVIENVRQKIDDGQEAHRSNNQRGIVLPIIIPTVFVILVIPAVVYVLKKKAGKNGRWEIECGTPSFTYKDLATATRSFSDTMVLGKGGFGKVYKGVLQTSKQIVAIKRVSPESMQGMKEFIAEITILGQLRHRNLVQLLGYSRHKNELLLVYDYMPNGSLDRVLHGQDRQVLDWVYRLNIIKGIASGLFYLHEDWEKVVIHRDIKTSNVLLDCEMKARLSDFGLARLHNHGTDAHTTRFAGTWGYIAPELARLGRATKETDVFAFGVVMLEVACGRRPIEVNNSGEPVLLTDWVLHAWESGSVLMTVDPRLEDYIREEVELVLKLGLLCSHSVPSARPCMRLVMQYLEKDVPLPDFQPCFFSITIRDDGVDQYIMPFTSVATATGGLSGGR</sequence>
<proteinExistence type="predicted"/>
<protein>
    <submittedName>
        <fullName evidence="1">Uncharacterized protein</fullName>
    </submittedName>
</protein>
<dbReference type="Proteomes" id="UP001732700">
    <property type="component" value="Chromosome 4D"/>
</dbReference>
<reference evidence="1" key="2">
    <citation type="submission" date="2025-09" db="UniProtKB">
        <authorList>
            <consortium name="EnsemblPlants"/>
        </authorList>
    </citation>
    <scope>IDENTIFICATION</scope>
</reference>